<dbReference type="InterPro" id="IPR050491">
    <property type="entry name" value="AmpC-like"/>
</dbReference>
<comment type="caution">
    <text evidence="3">The sequence shown here is derived from an EMBL/GenBank/DDBJ whole genome shotgun (WGS) entry which is preliminary data.</text>
</comment>
<evidence type="ECO:0000313" key="4">
    <source>
        <dbReference type="Proteomes" id="UP001201217"/>
    </source>
</evidence>
<dbReference type="SUPFAM" id="SSF56601">
    <property type="entry name" value="beta-lactamase/transpeptidase-like"/>
    <property type="match status" value="1"/>
</dbReference>
<feature type="chain" id="PRO_5045994690" evidence="1">
    <location>
        <begin position="22"/>
        <end position="353"/>
    </location>
</feature>
<keyword evidence="1" id="KW-0732">Signal</keyword>
<evidence type="ECO:0000313" key="3">
    <source>
        <dbReference type="EMBL" id="MCF4098711.1"/>
    </source>
</evidence>
<dbReference type="PANTHER" id="PTHR46825:SF9">
    <property type="entry name" value="BETA-LACTAMASE-RELATED DOMAIN-CONTAINING PROTEIN"/>
    <property type="match status" value="1"/>
</dbReference>
<dbReference type="Pfam" id="PF00144">
    <property type="entry name" value="Beta-lactamase"/>
    <property type="match status" value="1"/>
</dbReference>
<evidence type="ECO:0000256" key="1">
    <source>
        <dbReference type="SAM" id="SignalP"/>
    </source>
</evidence>
<gene>
    <name evidence="3" type="ORF">L1I42_09460</name>
</gene>
<keyword evidence="4" id="KW-1185">Reference proteome</keyword>
<organism evidence="3 4">
    <name type="scientific">Maritalea mediterranea</name>
    <dbReference type="NCBI Taxonomy" id="2909667"/>
    <lineage>
        <taxon>Bacteria</taxon>
        <taxon>Pseudomonadati</taxon>
        <taxon>Pseudomonadota</taxon>
        <taxon>Alphaproteobacteria</taxon>
        <taxon>Hyphomicrobiales</taxon>
        <taxon>Devosiaceae</taxon>
        <taxon>Maritalea</taxon>
    </lineage>
</organism>
<reference evidence="3 4" key="1">
    <citation type="submission" date="2022-01" db="EMBL/GenBank/DDBJ databases">
        <title>Maritalea mediterranea sp. nov., isolated from marine plastic residues from the Malva-rosa beach (Valencia, Spain).</title>
        <authorList>
            <person name="Vidal-Verdu A."/>
            <person name="Molina-Menor E."/>
            <person name="Pascual J."/>
            <person name="Pereto J."/>
            <person name="Porcar M."/>
        </authorList>
    </citation>
    <scope>NUCLEOTIDE SEQUENCE [LARGE SCALE GENOMIC DNA]</scope>
    <source>
        <strain evidence="3 4">P4.10X</strain>
    </source>
</reference>
<dbReference type="InterPro" id="IPR012338">
    <property type="entry name" value="Beta-lactam/transpept-like"/>
</dbReference>
<dbReference type="Proteomes" id="UP001201217">
    <property type="component" value="Unassembled WGS sequence"/>
</dbReference>
<dbReference type="Gene3D" id="3.40.710.10">
    <property type="entry name" value="DD-peptidase/beta-lactamase superfamily"/>
    <property type="match status" value="1"/>
</dbReference>
<protein>
    <submittedName>
        <fullName evidence="3">Beta-lactamase family protein</fullName>
    </submittedName>
</protein>
<dbReference type="RefSeq" id="WP_236114286.1">
    <property type="nucleotide sequence ID" value="NZ_JAKGTI010000002.1"/>
</dbReference>
<dbReference type="PANTHER" id="PTHR46825">
    <property type="entry name" value="D-ALANYL-D-ALANINE-CARBOXYPEPTIDASE/ENDOPEPTIDASE AMPH"/>
    <property type="match status" value="1"/>
</dbReference>
<accession>A0ABS9E751</accession>
<name>A0ABS9E751_9HYPH</name>
<dbReference type="EMBL" id="JAKGTI010000002">
    <property type="protein sequence ID" value="MCF4098711.1"/>
    <property type="molecule type" value="Genomic_DNA"/>
</dbReference>
<sequence length="353" mass="38928">MRFKTLLYLLMPLLFIVPSFAQTDALTRELTQFLNVPDVDGAVFWADLDGEQIELAAGQVQRDPFMATTSQHRFYIASSGKMMVAAAILHHVASGQLELDELAWPHINNIEGIDRLENADRVTIRQLLQHTSGLAEYLSDEFDTASWDDPTHQWAVAEALSFAYDEPAAFPPGTDYEYTNTNYVLLGHMLAQLDGSLAQSLDRHIFTPANMTQSTVGANANAPNLARGYDRDGEDASALAWASTLGDGPVVTTAGDLGRFLRALFQENSILEPDMLSLMLQGSRHEPTYGLGVGVQSDEWGTWYGHSGAYDGFEAFERHYPERRATLVILLNGNPAQDGNFLDRAAKILFSAP</sequence>
<feature type="domain" description="Beta-lactamase-related" evidence="2">
    <location>
        <begin position="39"/>
        <end position="345"/>
    </location>
</feature>
<proteinExistence type="predicted"/>
<evidence type="ECO:0000259" key="2">
    <source>
        <dbReference type="Pfam" id="PF00144"/>
    </source>
</evidence>
<dbReference type="InterPro" id="IPR001466">
    <property type="entry name" value="Beta-lactam-related"/>
</dbReference>
<feature type="signal peptide" evidence="1">
    <location>
        <begin position="1"/>
        <end position="21"/>
    </location>
</feature>